<dbReference type="Proteomes" id="UP001218218">
    <property type="component" value="Unassembled WGS sequence"/>
</dbReference>
<accession>A0AAD7ESV0</accession>
<dbReference type="AlphaFoldDB" id="A0AAD7ESV0"/>
<evidence type="ECO:0000313" key="2">
    <source>
        <dbReference type="Proteomes" id="UP001218218"/>
    </source>
</evidence>
<keyword evidence="2" id="KW-1185">Reference proteome</keyword>
<organism evidence="1 2">
    <name type="scientific">Mycena albidolilacea</name>
    <dbReference type="NCBI Taxonomy" id="1033008"/>
    <lineage>
        <taxon>Eukaryota</taxon>
        <taxon>Fungi</taxon>
        <taxon>Dikarya</taxon>
        <taxon>Basidiomycota</taxon>
        <taxon>Agaricomycotina</taxon>
        <taxon>Agaricomycetes</taxon>
        <taxon>Agaricomycetidae</taxon>
        <taxon>Agaricales</taxon>
        <taxon>Marasmiineae</taxon>
        <taxon>Mycenaceae</taxon>
        <taxon>Mycena</taxon>
    </lineage>
</organism>
<sequence length="209" mass="22646">MSPRSNLGESEGVRSNAAPLTGWSLLYHHLLSENSGILEALNVETAAGYQTLALGGHSLQTVVKSSDKGWIEKTAASEDGVGRSSPWADDVELKQPSFVVGASADSRKAYGVVFTRQLNNNQILADWACRGVLIVHTTIRSPYAQHFVCQGKTERRNLGLPLTTNCKTLEPFRKFLLSPTCQSIAFYSPAVGRGQAMSSGACEEFWKGL</sequence>
<dbReference type="EMBL" id="JARIHO010000018">
    <property type="protein sequence ID" value="KAJ7348154.1"/>
    <property type="molecule type" value="Genomic_DNA"/>
</dbReference>
<proteinExistence type="predicted"/>
<evidence type="ECO:0000313" key="1">
    <source>
        <dbReference type="EMBL" id="KAJ7348154.1"/>
    </source>
</evidence>
<gene>
    <name evidence="1" type="ORF">DFH08DRAFT_808905</name>
</gene>
<reference evidence="1" key="1">
    <citation type="submission" date="2023-03" db="EMBL/GenBank/DDBJ databases">
        <title>Massive genome expansion in bonnet fungi (Mycena s.s.) driven by repeated elements and novel gene families across ecological guilds.</title>
        <authorList>
            <consortium name="Lawrence Berkeley National Laboratory"/>
            <person name="Harder C.B."/>
            <person name="Miyauchi S."/>
            <person name="Viragh M."/>
            <person name="Kuo A."/>
            <person name="Thoen E."/>
            <person name="Andreopoulos B."/>
            <person name="Lu D."/>
            <person name="Skrede I."/>
            <person name="Drula E."/>
            <person name="Henrissat B."/>
            <person name="Morin E."/>
            <person name="Kohler A."/>
            <person name="Barry K."/>
            <person name="LaButti K."/>
            <person name="Morin E."/>
            <person name="Salamov A."/>
            <person name="Lipzen A."/>
            <person name="Mereny Z."/>
            <person name="Hegedus B."/>
            <person name="Baldrian P."/>
            <person name="Stursova M."/>
            <person name="Weitz H."/>
            <person name="Taylor A."/>
            <person name="Grigoriev I.V."/>
            <person name="Nagy L.G."/>
            <person name="Martin F."/>
            <person name="Kauserud H."/>
        </authorList>
    </citation>
    <scope>NUCLEOTIDE SEQUENCE</scope>
    <source>
        <strain evidence="1">CBHHK002</strain>
    </source>
</reference>
<name>A0AAD7ESV0_9AGAR</name>
<comment type="caution">
    <text evidence="1">The sequence shown here is derived from an EMBL/GenBank/DDBJ whole genome shotgun (WGS) entry which is preliminary data.</text>
</comment>
<protein>
    <submittedName>
        <fullName evidence="1">Uncharacterized protein</fullName>
    </submittedName>
</protein>